<accession>A0A9Q3FR36</accession>
<sequence>MKQQLINVLYTYKNALDSDDKPLGSIRGHQFYITLTIDRSCPLVLRKPAYPASPSTWEALEEHIQQLRKLVVLRKVGNREEPQAITTVDIASKNDKLRMIGDFGELNIYTVPDRYPIPRAPETFNQFYKAKFITSMDALKGFNQNALTPKANKLLRIFTHFGFY</sequence>
<dbReference type="EMBL" id="AVOT02048433">
    <property type="protein sequence ID" value="MBW0543674.1"/>
    <property type="molecule type" value="Genomic_DNA"/>
</dbReference>
<dbReference type="InterPro" id="IPR043502">
    <property type="entry name" value="DNA/RNA_pol_sf"/>
</dbReference>
<gene>
    <name evidence="1" type="ORF">O181_083389</name>
</gene>
<dbReference type="Gene3D" id="3.30.70.270">
    <property type="match status" value="1"/>
</dbReference>
<proteinExistence type="predicted"/>
<dbReference type="SUPFAM" id="SSF56672">
    <property type="entry name" value="DNA/RNA polymerases"/>
    <property type="match status" value="1"/>
</dbReference>
<dbReference type="PANTHER" id="PTHR37984">
    <property type="entry name" value="PROTEIN CBG26694"/>
    <property type="match status" value="1"/>
</dbReference>
<dbReference type="Gene3D" id="3.10.10.10">
    <property type="entry name" value="HIV Type 1 Reverse Transcriptase, subunit A, domain 1"/>
    <property type="match status" value="1"/>
</dbReference>
<dbReference type="OrthoDB" id="6776860at2759"/>
<evidence type="ECO:0000313" key="1">
    <source>
        <dbReference type="EMBL" id="MBW0543674.1"/>
    </source>
</evidence>
<name>A0A9Q3FR36_9BASI</name>
<dbReference type="AlphaFoldDB" id="A0A9Q3FR36"/>
<organism evidence="1 2">
    <name type="scientific">Austropuccinia psidii MF-1</name>
    <dbReference type="NCBI Taxonomy" id="1389203"/>
    <lineage>
        <taxon>Eukaryota</taxon>
        <taxon>Fungi</taxon>
        <taxon>Dikarya</taxon>
        <taxon>Basidiomycota</taxon>
        <taxon>Pucciniomycotina</taxon>
        <taxon>Pucciniomycetes</taxon>
        <taxon>Pucciniales</taxon>
        <taxon>Sphaerophragmiaceae</taxon>
        <taxon>Austropuccinia</taxon>
    </lineage>
</organism>
<dbReference type="PANTHER" id="PTHR37984:SF5">
    <property type="entry name" value="PROTEIN NYNRIN-LIKE"/>
    <property type="match status" value="1"/>
</dbReference>
<dbReference type="InterPro" id="IPR050951">
    <property type="entry name" value="Retrovirus_Pol_polyprotein"/>
</dbReference>
<reference evidence="1" key="1">
    <citation type="submission" date="2021-03" db="EMBL/GenBank/DDBJ databases">
        <title>Draft genome sequence of rust myrtle Austropuccinia psidii MF-1, a brazilian biotype.</title>
        <authorList>
            <person name="Quecine M.C."/>
            <person name="Pachon D.M.R."/>
            <person name="Bonatelli M.L."/>
            <person name="Correr F.H."/>
            <person name="Franceschini L.M."/>
            <person name="Leite T.F."/>
            <person name="Margarido G.R.A."/>
            <person name="Almeida C.A."/>
            <person name="Ferrarezi J.A."/>
            <person name="Labate C.A."/>
        </authorList>
    </citation>
    <scope>NUCLEOTIDE SEQUENCE</scope>
    <source>
        <strain evidence="1">MF-1</strain>
    </source>
</reference>
<evidence type="ECO:0000313" key="2">
    <source>
        <dbReference type="Proteomes" id="UP000765509"/>
    </source>
</evidence>
<dbReference type="InterPro" id="IPR043128">
    <property type="entry name" value="Rev_trsase/Diguanyl_cyclase"/>
</dbReference>
<dbReference type="Proteomes" id="UP000765509">
    <property type="component" value="Unassembled WGS sequence"/>
</dbReference>
<keyword evidence="2" id="KW-1185">Reference proteome</keyword>
<protein>
    <submittedName>
        <fullName evidence="1">Uncharacterized protein</fullName>
    </submittedName>
</protein>
<comment type="caution">
    <text evidence="1">The sequence shown here is derived from an EMBL/GenBank/DDBJ whole genome shotgun (WGS) entry which is preliminary data.</text>
</comment>